<dbReference type="InterPro" id="IPR017441">
    <property type="entry name" value="Protein_kinase_ATP_BS"/>
</dbReference>
<feature type="region of interest" description="Disordered" evidence="13">
    <location>
        <begin position="440"/>
        <end position="472"/>
    </location>
</feature>
<keyword evidence="8 11" id="KW-0067">ATP-binding</keyword>
<evidence type="ECO:0000259" key="14">
    <source>
        <dbReference type="PROSITE" id="PS50011"/>
    </source>
</evidence>
<dbReference type="AlphaFoldDB" id="A0A077Z3I6"/>
<dbReference type="EMBL" id="HG805884">
    <property type="protein sequence ID" value="CDW54213.1"/>
    <property type="molecule type" value="Genomic_DNA"/>
</dbReference>
<evidence type="ECO:0000256" key="12">
    <source>
        <dbReference type="RuleBase" id="RU000304"/>
    </source>
</evidence>
<protein>
    <recommendedName>
        <fullName evidence="2">non-specific serine/threonine protein kinase</fullName>
        <ecNumber evidence="2">2.7.11.1</ecNumber>
    </recommendedName>
</protein>
<evidence type="ECO:0000256" key="1">
    <source>
        <dbReference type="ARBA" id="ARBA00001946"/>
    </source>
</evidence>
<dbReference type="GO" id="GO:0005776">
    <property type="term" value="C:autophagosome"/>
    <property type="evidence" value="ECO:0007669"/>
    <property type="project" value="TreeGrafter"/>
</dbReference>
<dbReference type="STRING" id="36087.A0A077Z3I6"/>
<comment type="similarity">
    <text evidence="12">Belongs to the protein kinase superfamily.</text>
</comment>
<reference evidence="15" key="2">
    <citation type="submission" date="2014-03" db="EMBL/GenBank/DDBJ databases">
        <title>The whipworm genome and dual-species transcriptomics of an intimate host-pathogen interaction.</title>
        <authorList>
            <person name="Foth B.J."/>
            <person name="Tsai I.J."/>
            <person name="Reid A.J."/>
            <person name="Bancroft A.J."/>
            <person name="Nichol S."/>
            <person name="Tracey A."/>
            <person name="Holroyd N."/>
            <person name="Cotton J.A."/>
            <person name="Stanley E.J."/>
            <person name="Zarowiecki M."/>
            <person name="Liu J.Z."/>
            <person name="Huckvale T."/>
            <person name="Cooper P.J."/>
            <person name="Grencis R.K."/>
            <person name="Berriman M."/>
        </authorList>
    </citation>
    <scope>NUCLEOTIDE SEQUENCE [LARGE SCALE GENOMIC DNA]</scope>
</reference>
<dbReference type="Proteomes" id="UP000030665">
    <property type="component" value="Unassembled WGS sequence"/>
</dbReference>
<dbReference type="InterPro" id="IPR045269">
    <property type="entry name" value="Atg1-like"/>
</dbReference>
<dbReference type="InterPro" id="IPR000719">
    <property type="entry name" value="Prot_kinase_dom"/>
</dbReference>
<sequence length="472" mass="52702">MKKCYMQRKGYTITELLGIGSYGRVYKVQSIPASNGVSSETLAVKCVERHLLAQRKSAEDGLINEIGILKMLKHPNIVGLKDFSWDDKYIYLVLEYCTLGDLSKVLAKHHRLNEEITGHFLRQVASALCFLRNYNISHFDLKPQNILLTCNPQVTLKLADFGFATVISSEGFMKGYRGTPLYMAPEMLVHHIFTPKADLWSVGVMLYECLVGVTPFAADSIITMAARLRNVRHVHLPEVPISKECGDLLSKLLQVDPVERIDFKDFFFHPFVNIQQLSGDAALKKGSAKIAGKAVRAQRAHLTDDVRCDALKNILPFSGRVGTQTGVAGLPTYAFGCLKEAEKLNLLIPNSNNVHKDVSMERLWADSPQIQACLTLVTFADSLAAEGKLATAIEKYDLIILSSQMVLSRSIDTSSEKRNLLKEHIRQWVSKRDAIRYRLDHTSDPTENSEKDDTASSSAARCASRNHECTVM</sequence>
<name>A0A077Z3I6_TRITR</name>
<evidence type="ECO:0000256" key="4">
    <source>
        <dbReference type="ARBA" id="ARBA00022527"/>
    </source>
</evidence>
<feature type="domain" description="Protein kinase" evidence="14">
    <location>
        <begin position="11"/>
        <end position="272"/>
    </location>
</feature>
<dbReference type="GO" id="GO:0061709">
    <property type="term" value="P:reticulophagy"/>
    <property type="evidence" value="ECO:0007669"/>
    <property type="project" value="TreeGrafter"/>
</dbReference>
<dbReference type="SUPFAM" id="SSF56112">
    <property type="entry name" value="Protein kinase-like (PK-like)"/>
    <property type="match status" value="1"/>
</dbReference>
<evidence type="ECO:0000256" key="11">
    <source>
        <dbReference type="PROSITE-ProRule" id="PRU10141"/>
    </source>
</evidence>
<dbReference type="OrthoDB" id="346907at2759"/>
<dbReference type="GO" id="GO:0034727">
    <property type="term" value="P:piecemeal microautophagy of the nucleus"/>
    <property type="evidence" value="ECO:0007669"/>
    <property type="project" value="TreeGrafter"/>
</dbReference>
<dbReference type="PROSITE" id="PS50011">
    <property type="entry name" value="PROTEIN_KINASE_DOM"/>
    <property type="match status" value="1"/>
</dbReference>
<organism evidence="15 16">
    <name type="scientific">Trichuris trichiura</name>
    <name type="common">Whipworm</name>
    <name type="synonym">Trichocephalus trichiurus</name>
    <dbReference type="NCBI Taxonomy" id="36087"/>
    <lineage>
        <taxon>Eukaryota</taxon>
        <taxon>Metazoa</taxon>
        <taxon>Ecdysozoa</taxon>
        <taxon>Nematoda</taxon>
        <taxon>Enoplea</taxon>
        <taxon>Dorylaimia</taxon>
        <taxon>Trichinellida</taxon>
        <taxon>Trichuridae</taxon>
        <taxon>Trichuris</taxon>
    </lineage>
</organism>
<dbReference type="GO" id="GO:0000422">
    <property type="term" value="P:autophagy of mitochondrion"/>
    <property type="evidence" value="ECO:0007669"/>
    <property type="project" value="TreeGrafter"/>
</dbReference>
<keyword evidence="3" id="KW-0963">Cytoplasm</keyword>
<gene>
    <name evidence="15" type="ORF">TTRE_0000248301</name>
</gene>
<dbReference type="GO" id="GO:0042594">
    <property type="term" value="P:response to starvation"/>
    <property type="evidence" value="ECO:0007669"/>
    <property type="project" value="TreeGrafter"/>
</dbReference>
<feature type="binding site" evidence="11">
    <location>
        <position position="45"/>
    </location>
    <ligand>
        <name>ATP</name>
        <dbReference type="ChEBI" id="CHEBI:30616"/>
    </ligand>
</feature>
<evidence type="ECO:0000256" key="13">
    <source>
        <dbReference type="SAM" id="MobiDB-lite"/>
    </source>
</evidence>
<dbReference type="GO" id="GO:0010506">
    <property type="term" value="P:regulation of autophagy"/>
    <property type="evidence" value="ECO:0007669"/>
    <property type="project" value="InterPro"/>
</dbReference>
<evidence type="ECO:0000256" key="9">
    <source>
        <dbReference type="ARBA" id="ARBA00047899"/>
    </source>
</evidence>
<accession>A0A077Z3I6</accession>
<dbReference type="FunFam" id="3.30.200.20:FF:000042">
    <property type="entry name" value="Aurora kinase A"/>
    <property type="match status" value="1"/>
</dbReference>
<dbReference type="Pfam" id="PF00069">
    <property type="entry name" value="Pkinase"/>
    <property type="match status" value="1"/>
</dbReference>
<evidence type="ECO:0000313" key="16">
    <source>
        <dbReference type="Proteomes" id="UP000030665"/>
    </source>
</evidence>
<dbReference type="GO" id="GO:0005524">
    <property type="term" value="F:ATP binding"/>
    <property type="evidence" value="ECO:0007669"/>
    <property type="project" value="UniProtKB-UniRule"/>
</dbReference>
<comment type="cofactor">
    <cofactor evidence="1">
        <name>Mg(2+)</name>
        <dbReference type="ChEBI" id="CHEBI:18420"/>
    </cofactor>
</comment>
<dbReference type="EC" id="2.7.11.1" evidence="2"/>
<dbReference type="Gene3D" id="1.10.510.10">
    <property type="entry name" value="Transferase(Phosphotransferase) domain 1"/>
    <property type="match status" value="1"/>
</dbReference>
<keyword evidence="6 11" id="KW-0547">Nucleotide-binding</keyword>
<evidence type="ECO:0000256" key="7">
    <source>
        <dbReference type="ARBA" id="ARBA00022777"/>
    </source>
</evidence>
<keyword evidence="16" id="KW-1185">Reference proteome</keyword>
<dbReference type="SMART" id="SM00220">
    <property type="entry name" value="S_TKc"/>
    <property type="match status" value="1"/>
</dbReference>
<evidence type="ECO:0000256" key="3">
    <source>
        <dbReference type="ARBA" id="ARBA00022490"/>
    </source>
</evidence>
<evidence type="ECO:0000256" key="6">
    <source>
        <dbReference type="ARBA" id="ARBA00022741"/>
    </source>
</evidence>
<dbReference type="InterPro" id="IPR008271">
    <property type="entry name" value="Ser/Thr_kinase_AS"/>
</dbReference>
<reference evidence="15" key="1">
    <citation type="submission" date="2014-01" db="EMBL/GenBank/DDBJ databases">
        <authorList>
            <person name="Aslett M."/>
        </authorList>
    </citation>
    <scope>NUCLEOTIDE SEQUENCE</scope>
</reference>
<evidence type="ECO:0000256" key="5">
    <source>
        <dbReference type="ARBA" id="ARBA00022679"/>
    </source>
</evidence>
<evidence type="ECO:0000256" key="2">
    <source>
        <dbReference type="ARBA" id="ARBA00012513"/>
    </source>
</evidence>
<dbReference type="GO" id="GO:0004674">
    <property type="term" value="F:protein serine/threonine kinase activity"/>
    <property type="evidence" value="ECO:0007669"/>
    <property type="project" value="UniProtKB-KW"/>
</dbReference>
<dbReference type="PROSITE" id="PS00107">
    <property type="entry name" value="PROTEIN_KINASE_ATP"/>
    <property type="match status" value="1"/>
</dbReference>
<dbReference type="GO" id="GO:0005829">
    <property type="term" value="C:cytosol"/>
    <property type="evidence" value="ECO:0007669"/>
    <property type="project" value="TreeGrafter"/>
</dbReference>
<evidence type="ECO:0000313" key="15">
    <source>
        <dbReference type="EMBL" id="CDW54213.1"/>
    </source>
</evidence>
<keyword evidence="5" id="KW-0808">Transferase</keyword>
<keyword evidence="7 15" id="KW-0418">Kinase</keyword>
<dbReference type="GO" id="GO:0034045">
    <property type="term" value="C:phagophore assembly site membrane"/>
    <property type="evidence" value="ECO:0007669"/>
    <property type="project" value="TreeGrafter"/>
</dbReference>
<proteinExistence type="inferred from homology"/>
<evidence type="ECO:0000256" key="10">
    <source>
        <dbReference type="ARBA" id="ARBA00048679"/>
    </source>
</evidence>
<dbReference type="FunFam" id="1.10.510.10:FF:000571">
    <property type="entry name" value="Maternal embryonic leucine zipper kinase"/>
    <property type="match status" value="1"/>
</dbReference>
<evidence type="ECO:0000256" key="8">
    <source>
        <dbReference type="ARBA" id="ARBA00022840"/>
    </source>
</evidence>
<dbReference type="PANTHER" id="PTHR24348:SF65">
    <property type="entry name" value="SERINE_THREONINE-PROTEIN KINASE ULK3"/>
    <property type="match status" value="1"/>
</dbReference>
<keyword evidence="4 12" id="KW-0723">Serine/threonine-protein kinase</keyword>
<dbReference type="GO" id="GO:0000045">
    <property type="term" value="P:autophagosome assembly"/>
    <property type="evidence" value="ECO:0007669"/>
    <property type="project" value="TreeGrafter"/>
</dbReference>
<dbReference type="PANTHER" id="PTHR24348">
    <property type="entry name" value="SERINE/THREONINE-PROTEIN KINASE UNC-51-RELATED"/>
    <property type="match status" value="1"/>
</dbReference>
<dbReference type="InterPro" id="IPR011009">
    <property type="entry name" value="Kinase-like_dom_sf"/>
</dbReference>
<dbReference type="PROSITE" id="PS00108">
    <property type="entry name" value="PROTEIN_KINASE_ST"/>
    <property type="match status" value="1"/>
</dbReference>
<feature type="compositionally biased region" description="Basic and acidic residues" evidence="13">
    <location>
        <begin position="440"/>
        <end position="454"/>
    </location>
</feature>
<comment type="catalytic activity">
    <reaction evidence="9">
        <text>L-threonyl-[protein] + ATP = O-phospho-L-threonyl-[protein] + ADP + H(+)</text>
        <dbReference type="Rhea" id="RHEA:46608"/>
        <dbReference type="Rhea" id="RHEA-COMP:11060"/>
        <dbReference type="Rhea" id="RHEA-COMP:11605"/>
        <dbReference type="ChEBI" id="CHEBI:15378"/>
        <dbReference type="ChEBI" id="CHEBI:30013"/>
        <dbReference type="ChEBI" id="CHEBI:30616"/>
        <dbReference type="ChEBI" id="CHEBI:61977"/>
        <dbReference type="ChEBI" id="CHEBI:456216"/>
        <dbReference type="EC" id="2.7.11.1"/>
    </reaction>
</comment>
<comment type="catalytic activity">
    <reaction evidence="10">
        <text>L-seryl-[protein] + ATP = O-phospho-L-seryl-[protein] + ADP + H(+)</text>
        <dbReference type="Rhea" id="RHEA:17989"/>
        <dbReference type="Rhea" id="RHEA-COMP:9863"/>
        <dbReference type="Rhea" id="RHEA-COMP:11604"/>
        <dbReference type="ChEBI" id="CHEBI:15378"/>
        <dbReference type="ChEBI" id="CHEBI:29999"/>
        <dbReference type="ChEBI" id="CHEBI:30616"/>
        <dbReference type="ChEBI" id="CHEBI:83421"/>
        <dbReference type="ChEBI" id="CHEBI:456216"/>
        <dbReference type="EC" id="2.7.11.1"/>
    </reaction>
</comment>